<name>A0A165JQF6_XYLHT</name>
<reference evidence="2 3" key="1">
    <citation type="journal article" date="2016" name="Fungal Biol.">
        <title>The genome of Xylona heveae provides a window into fungal endophytism.</title>
        <authorList>
            <person name="Gazis R."/>
            <person name="Kuo A."/>
            <person name="Riley R."/>
            <person name="LaButti K."/>
            <person name="Lipzen A."/>
            <person name="Lin J."/>
            <person name="Amirebrahimi M."/>
            <person name="Hesse C.N."/>
            <person name="Spatafora J.W."/>
            <person name="Henrissat B."/>
            <person name="Hainaut M."/>
            <person name="Grigoriev I.V."/>
            <person name="Hibbett D.S."/>
        </authorList>
    </citation>
    <scope>NUCLEOTIDE SEQUENCE [LARGE SCALE GENOMIC DNA]</scope>
    <source>
        <strain evidence="2 3">TC161</strain>
    </source>
</reference>
<sequence length="345" mass="38348">MRPIKRARTEDGEHEHGSFTGNGASHGSPKVIPWTDIFKSHLSNLDGHVRMLAMMQQSSAPNTQNWNLITPMVERAKQMLIDAQKVAREFDTSEANNTGPSRPPFHSGRASEATSEAGSFHTASTDLKETKVLPERRKRSLDSASAAPGTTEERSNTGKRRMFPKDQHVNGKQGGVGGPSSMENKENISDAHMHPDTTFNDGANDAKEGLFDSGPRDPQNYAKPHQPFVTTEEEEQSRDIPAQDARPEPKVEYEDISQLVEARLQEKERKRRKKEKKRKRESNDSMIAPVADSVKPLQKRIKQSDEAVREPEPSGGLKRRGSDMTLASNGNGGSGGEPSKRRRRR</sequence>
<evidence type="ECO:0000313" key="3">
    <source>
        <dbReference type="Proteomes" id="UP000076632"/>
    </source>
</evidence>
<dbReference type="Proteomes" id="UP000076632">
    <property type="component" value="Unassembled WGS sequence"/>
</dbReference>
<evidence type="ECO:0000256" key="1">
    <source>
        <dbReference type="SAM" id="MobiDB-lite"/>
    </source>
</evidence>
<feature type="compositionally biased region" description="Polar residues" evidence="1">
    <location>
        <begin position="112"/>
        <end position="125"/>
    </location>
</feature>
<dbReference type="InParanoid" id="A0A165JQF6"/>
<dbReference type="OrthoDB" id="5422861at2759"/>
<proteinExistence type="predicted"/>
<gene>
    <name evidence="2" type="ORF">L228DRAFT_279699</name>
</gene>
<keyword evidence="3" id="KW-1185">Reference proteome</keyword>
<feature type="compositionally biased region" description="Basic residues" evidence="1">
    <location>
        <begin position="269"/>
        <end position="280"/>
    </location>
</feature>
<feature type="region of interest" description="Disordered" evidence="1">
    <location>
        <begin position="91"/>
        <end position="345"/>
    </location>
</feature>
<feature type="compositionally biased region" description="Basic and acidic residues" evidence="1">
    <location>
        <begin position="126"/>
        <end position="135"/>
    </location>
</feature>
<feature type="compositionally biased region" description="Basic and acidic residues" evidence="1">
    <location>
        <begin position="7"/>
        <end position="17"/>
    </location>
</feature>
<accession>A0A165JQF6</accession>
<dbReference type="GeneID" id="28900849"/>
<dbReference type="RefSeq" id="XP_018192066.1">
    <property type="nucleotide sequence ID" value="XM_018335712.1"/>
</dbReference>
<feature type="compositionally biased region" description="Basic and acidic residues" evidence="1">
    <location>
        <begin position="183"/>
        <end position="195"/>
    </location>
</feature>
<dbReference type="EMBL" id="KV407454">
    <property type="protein sequence ID" value="KZF26511.1"/>
    <property type="molecule type" value="Genomic_DNA"/>
</dbReference>
<evidence type="ECO:0000313" key="2">
    <source>
        <dbReference type="EMBL" id="KZF26511.1"/>
    </source>
</evidence>
<feature type="compositionally biased region" description="Basic and acidic residues" evidence="1">
    <location>
        <begin position="302"/>
        <end position="312"/>
    </location>
</feature>
<dbReference type="AlphaFoldDB" id="A0A165JQF6"/>
<feature type="region of interest" description="Disordered" evidence="1">
    <location>
        <begin position="1"/>
        <end position="29"/>
    </location>
</feature>
<organism evidence="2 3">
    <name type="scientific">Xylona heveae (strain CBS 132557 / TC161)</name>
    <dbReference type="NCBI Taxonomy" id="1328760"/>
    <lineage>
        <taxon>Eukaryota</taxon>
        <taxon>Fungi</taxon>
        <taxon>Dikarya</taxon>
        <taxon>Ascomycota</taxon>
        <taxon>Pezizomycotina</taxon>
        <taxon>Xylonomycetes</taxon>
        <taxon>Xylonales</taxon>
        <taxon>Xylonaceae</taxon>
        <taxon>Xylona</taxon>
    </lineage>
</organism>
<protein>
    <submittedName>
        <fullName evidence="2">Uncharacterized protein</fullName>
    </submittedName>
</protein>